<evidence type="ECO:0000313" key="2">
    <source>
        <dbReference type="Proteomes" id="UP000533953"/>
    </source>
</evidence>
<dbReference type="RefSeq" id="WP_185417896.1">
    <property type="nucleotide sequence ID" value="NZ_JAASTX010000018.1"/>
</dbReference>
<accession>A0A7X0XEG9</accession>
<dbReference type="Pfam" id="PF14284">
    <property type="entry name" value="PcfJ"/>
    <property type="match status" value="1"/>
</dbReference>
<protein>
    <recommendedName>
        <fullName evidence="3">PcfJ-like protein</fullName>
    </recommendedName>
</protein>
<dbReference type="EMBL" id="JAASTX010000018">
    <property type="protein sequence ID" value="MBC1492720.1"/>
    <property type="molecule type" value="Genomic_DNA"/>
</dbReference>
<reference evidence="1 2" key="1">
    <citation type="submission" date="2020-03" db="EMBL/GenBank/DDBJ databases">
        <title>Soil Listeria distribution.</title>
        <authorList>
            <person name="Liao J."/>
            <person name="Wiedmann M."/>
        </authorList>
    </citation>
    <scope>NUCLEOTIDE SEQUENCE [LARGE SCALE GENOMIC DNA]</scope>
    <source>
        <strain evidence="1 2">FSL L7-1547</strain>
    </source>
</reference>
<organism evidence="1 2">
    <name type="scientific">Listeria booriae</name>
    <dbReference type="NCBI Taxonomy" id="1552123"/>
    <lineage>
        <taxon>Bacteria</taxon>
        <taxon>Bacillati</taxon>
        <taxon>Bacillota</taxon>
        <taxon>Bacilli</taxon>
        <taxon>Bacillales</taxon>
        <taxon>Listeriaceae</taxon>
        <taxon>Listeria</taxon>
    </lineage>
</organism>
<dbReference type="AlphaFoldDB" id="A0A7X0XEG9"/>
<dbReference type="Proteomes" id="UP000533953">
    <property type="component" value="Unassembled WGS sequence"/>
</dbReference>
<evidence type="ECO:0000313" key="1">
    <source>
        <dbReference type="EMBL" id="MBC1492720.1"/>
    </source>
</evidence>
<sequence>MITDLTRIKENGATLLSCMSLQDVYRCFLESEYAKNKISDQLQKDLFNEFFWEGEEYPSNVRFICEGDRILKPSNTKLMKQYRASKSFLESKALPINAVKINSNLLNQIFVKVSYRQGITNSGEPSYQIIEVITENVQEIFLDSISNTCGIKTRRLQKQIFIGLTLSDMRIFVEFKNKKMIPLPFEFPVACGFPFFDSFLELHPFFKEVNSERTNLPFTWNDIWKSHNKRDLFQQKYKRRKFGRNVNKHPLRYTYALYKLRTYLSQDAYAKFEAYCYAKSSEDALPSELFDYSKKDISFIAGLIQAYWLDKIKDAKHQQYFFNQIIDLLNMCRDLKKPVELRIKSMKGFQKYHDGLAREQRNKALKKMKNETYKFSKRYKELIETLKHLSNYTLIETKAELYAEGEIMQHCVFSYHDSIKRGSCIIYHYKNGMDQYTLEVIFHNNRLWLAQCLGKYNSQPKQNLYQSIQKDLSVIKNFEQERDM</sequence>
<gene>
    <name evidence="1" type="ORF">HCI99_12915</name>
</gene>
<dbReference type="InterPro" id="IPR025586">
    <property type="entry name" value="PcfJ"/>
</dbReference>
<name>A0A7X0XEG9_9LIST</name>
<proteinExistence type="predicted"/>
<comment type="caution">
    <text evidence="1">The sequence shown here is derived from an EMBL/GenBank/DDBJ whole genome shotgun (WGS) entry which is preliminary data.</text>
</comment>
<evidence type="ECO:0008006" key="3">
    <source>
        <dbReference type="Google" id="ProtNLM"/>
    </source>
</evidence>